<comment type="caution">
    <text evidence="3">The sequence shown here is derived from an EMBL/GenBank/DDBJ whole genome shotgun (WGS) entry which is preliminary data.</text>
</comment>
<dbReference type="Gene3D" id="3.40.50.1820">
    <property type="entry name" value="alpha/beta hydrolase"/>
    <property type="match status" value="2"/>
</dbReference>
<reference evidence="3" key="1">
    <citation type="submission" date="2021-05" db="EMBL/GenBank/DDBJ databases">
        <title>Genome of Sphingobium sp. strain.</title>
        <authorList>
            <person name="Fan R."/>
        </authorList>
    </citation>
    <scope>NUCLEOTIDE SEQUENCE</scope>
    <source>
        <strain evidence="3">H33</strain>
    </source>
</reference>
<proteinExistence type="predicted"/>
<dbReference type="Proteomes" id="UP001138757">
    <property type="component" value="Unassembled WGS sequence"/>
</dbReference>
<feature type="signal peptide" evidence="1">
    <location>
        <begin position="1"/>
        <end position="28"/>
    </location>
</feature>
<organism evidence="3 4">
    <name type="scientific">Sphingobium nicotianae</name>
    <dbReference type="NCBI Taxonomy" id="2782607"/>
    <lineage>
        <taxon>Bacteria</taxon>
        <taxon>Pseudomonadati</taxon>
        <taxon>Pseudomonadota</taxon>
        <taxon>Alphaproteobacteria</taxon>
        <taxon>Sphingomonadales</taxon>
        <taxon>Sphingomonadaceae</taxon>
        <taxon>Sphingobium</taxon>
    </lineage>
</organism>
<dbReference type="EMBL" id="JAHGAW010000015">
    <property type="protein sequence ID" value="MBT2189140.1"/>
    <property type="molecule type" value="Genomic_DNA"/>
</dbReference>
<evidence type="ECO:0000256" key="1">
    <source>
        <dbReference type="SAM" id="SignalP"/>
    </source>
</evidence>
<feature type="domain" description="Bacterial virulence" evidence="2">
    <location>
        <begin position="60"/>
        <end position="145"/>
    </location>
</feature>
<evidence type="ECO:0000313" key="4">
    <source>
        <dbReference type="Proteomes" id="UP001138757"/>
    </source>
</evidence>
<dbReference type="Pfam" id="PF06057">
    <property type="entry name" value="VirJ"/>
    <property type="match status" value="2"/>
</dbReference>
<dbReference type="InterPro" id="IPR010333">
    <property type="entry name" value="VirJ"/>
</dbReference>
<sequence>MRTLPRIATALLAGLALLTTGVNRPVRAAQPPRIRESSYAVTIFGRVAIYQPASAPRATALLLSGDGGWNPGAARVAQDLAAHGMLVAGISTPTFMRSLEHARGSCINPNYALIGLARNVQHHMGVHAYMKPIIIGYSAGATIAYAGLAQWPNGGYRGVFSLGFSNDMPGRKPWCRAPGFSARPMKQPVRGWLFAPSTRIKVPWIVLQGGEDKVVDFAAARRFVAAVPRARMIALPNVAHDFADHRQWMPQMAAAFSPMLAHIGPRADGLPQDLPITIVPATGRKAPGDIMAVIYSGDGGWVGIDRDIAAQLSARGIPVVGVDSLSYFWSARTPQGAAQDLRRIIAAYGTRWHRPKVMLIGYSFGADVLPAIVGSLDSASRARVDSLSLLGLGPSADFQFHLASWLNISSARALPTIPAILQLKGMDIRCIRGALEAGSACGDIPTGIAKTTTVPGDHHFNRNAQLLAYLITA</sequence>
<dbReference type="AlphaFoldDB" id="A0A9X1DFQ2"/>
<evidence type="ECO:0000313" key="3">
    <source>
        <dbReference type="EMBL" id="MBT2189140.1"/>
    </source>
</evidence>
<name>A0A9X1DFQ2_9SPHN</name>
<feature type="domain" description="Bacterial virulence" evidence="2">
    <location>
        <begin position="289"/>
        <end position="470"/>
    </location>
</feature>
<keyword evidence="1" id="KW-0732">Signal</keyword>
<protein>
    <submittedName>
        <fullName evidence="3">Virulence factor family protein</fullName>
    </submittedName>
</protein>
<dbReference type="InterPro" id="IPR011225">
    <property type="entry name" value="IV_sec_VirJ"/>
</dbReference>
<dbReference type="RefSeq" id="WP_214625397.1">
    <property type="nucleotide sequence ID" value="NZ_JAHGAW010000015.1"/>
</dbReference>
<feature type="chain" id="PRO_5040936180" evidence="1">
    <location>
        <begin position="29"/>
        <end position="473"/>
    </location>
</feature>
<dbReference type="SUPFAM" id="SSF53474">
    <property type="entry name" value="alpha/beta-Hydrolases"/>
    <property type="match status" value="2"/>
</dbReference>
<dbReference type="PIRSF" id="PIRSF029063">
    <property type="entry name" value="IV_sec_VirJ"/>
    <property type="match status" value="1"/>
</dbReference>
<accession>A0A9X1DFQ2</accession>
<gene>
    <name evidence="3" type="ORF">KK488_19500</name>
</gene>
<evidence type="ECO:0000259" key="2">
    <source>
        <dbReference type="Pfam" id="PF06057"/>
    </source>
</evidence>
<dbReference type="InterPro" id="IPR029058">
    <property type="entry name" value="AB_hydrolase_fold"/>
</dbReference>
<keyword evidence="4" id="KW-1185">Reference proteome</keyword>